<feature type="transmembrane region" description="Helical" evidence="1">
    <location>
        <begin position="21"/>
        <end position="43"/>
    </location>
</feature>
<evidence type="ECO:0000313" key="3">
    <source>
        <dbReference type="Proteomes" id="UP000807025"/>
    </source>
</evidence>
<dbReference type="OrthoDB" id="74360at2759"/>
<keyword evidence="1" id="KW-0472">Membrane</keyword>
<keyword evidence="1" id="KW-1133">Transmembrane helix</keyword>
<proteinExistence type="predicted"/>
<sequence length="120" mass="13700">MEVNERDNYIVVKKRGFFLCGFKEGVCVLVIIGSSLLVFYTNLGEKHANVCRRRGPLTDPMMVKGAIPPIAEMQSLWWISLLKNQVRKPLPPPHYHLLVKETARIKYGVDHSTYMSTLAK</sequence>
<dbReference type="EMBL" id="MU154537">
    <property type="protein sequence ID" value="KAF9498408.1"/>
    <property type="molecule type" value="Genomic_DNA"/>
</dbReference>
<evidence type="ECO:0000256" key="1">
    <source>
        <dbReference type="SAM" id="Phobius"/>
    </source>
</evidence>
<organism evidence="2 3">
    <name type="scientific">Pleurotus eryngii</name>
    <name type="common">Boletus of the steppes</name>
    <dbReference type="NCBI Taxonomy" id="5323"/>
    <lineage>
        <taxon>Eukaryota</taxon>
        <taxon>Fungi</taxon>
        <taxon>Dikarya</taxon>
        <taxon>Basidiomycota</taxon>
        <taxon>Agaricomycotina</taxon>
        <taxon>Agaricomycetes</taxon>
        <taxon>Agaricomycetidae</taxon>
        <taxon>Agaricales</taxon>
        <taxon>Pleurotineae</taxon>
        <taxon>Pleurotaceae</taxon>
        <taxon>Pleurotus</taxon>
    </lineage>
</organism>
<comment type="caution">
    <text evidence="2">The sequence shown here is derived from an EMBL/GenBank/DDBJ whole genome shotgun (WGS) entry which is preliminary data.</text>
</comment>
<reference evidence="2" key="1">
    <citation type="submission" date="2020-11" db="EMBL/GenBank/DDBJ databases">
        <authorList>
            <consortium name="DOE Joint Genome Institute"/>
            <person name="Ahrendt S."/>
            <person name="Riley R."/>
            <person name="Andreopoulos W."/>
            <person name="Labutti K."/>
            <person name="Pangilinan J."/>
            <person name="Ruiz-Duenas F.J."/>
            <person name="Barrasa J.M."/>
            <person name="Sanchez-Garcia M."/>
            <person name="Camarero S."/>
            <person name="Miyauchi S."/>
            <person name="Serrano A."/>
            <person name="Linde D."/>
            <person name="Babiker R."/>
            <person name="Drula E."/>
            <person name="Ayuso-Fernandez I."/>
            <person name="Pacheco R."/>
            <person name="Padilla G."/>
            <person name="Ferreira P."/>
            <person name="Barriuso J."/>
            <person name="Kellner H."/>
            <person name="Castanera R."/>
            <person name="Alfaro M."/>
            <person name="Ramirez L."/>
            <person name="Pisabarro A.G."/>
            <person name="Kuo A."/>
            <person name="Tritt A."/>
            <person name="Lipzen A."/>
            <person name="He G."/>
            <person name="Yan M."/>
            <person name="Ng V."/>
            <person name="Cullen D."/>
            <person name="Martin F."/>
            <person name="Rosso M.-N."/>
            <person name="Henrissat B."/>
            <person name="Hibbett D."/>
            <person name="Martinez A.T."/>
            <person name="Grigoriev I.V."/>
        </authorList>
    </citation>
    <scope>NUCLEOTIDE SEQUENCE</scope>
    <source>
        <strain evidence="2">ATCC 90797</strain>
    </source>
</reference>
<dbReference type="AlphaFoldDB" id="A0A9P6A1X9"/>
<accession>A0A9P6A1X9</accession>
<gene>
    <name evidence="2" type="ORF">BDN71DRAFT_374884</name>
</gene>
<keyword evidence="3" id="KW-1185">Reference proteome</keyword>
<name>A0A9P6A1X9_PLEER</name>
<evidence type="ECO:0000313" key="2">
    <source>
        <dbReference type="EMBL" id="KAF9498408.1"/>
    </source>
</evidence>
<dbReference type="Proteomes" id="UP000807025">
    <property type="component" value="Unassembled WGS sequence"/>
</dbReference>
<keyword evidence="1" id="KW-0812">Transmembrane</keyword>
<protein>
    <submittedName>
        <fullName evidence="2">Uncharacterized protein</fullName>
    </submittedName>
</protein>